<dbReference type="PRINTS" id="PR00046">
    <property type="entry name" value="SIGMA70FCT"/>
</dbReference>
<dbReference type="NCBIfam" id="TIGR02937">
    <property type="entry name" value="sigma70-ECF"/>
    <property type="match status" value="1"/>
</dbReference>
<accession>A0A7G9G463</accession>
<dbReference type="RefSeq" id="WP_147595660.1">
    <property type="nucleotide sequence ID" value="NZ_CP060634.1"/>
</dbReference>
<evidence type="ECO:0000256" key="4">
    <source>
        <dbReference type="ARBA" id="ARBA00023125"/>
    </source>
</evidence>
<dbReference type="CDD" id="cd06171">
    <property type="entry name" value="Sigma70_r4"/>
    <property type="match status" value="1"/>
</dbReference>
<name>A0A7G9G463_9FIRM</name>
<dbReference type="InterPro" id="IPR013324">
    <property type="entry name" value="RNA_pol_sigma_r3/r4-like"/>
</dbReference>
<dbReference type="Proteomes" id="UP000515823">
    <property type="component" value="Chromosome"/>
</dbReference>
<dbReference type="InterPro" id="IPR050239">
    <property type="entry name" value="Sigma-70_RNA_pol_init_factors"/>
</dbReference>
<dbReference type="SUPFAM" id="SSF88946">
    <property type="entry name" value="Sigma2 domain of RNA polymerase sigma factors"/>
    <property type="match status" value="1"/>
</dbReference>
<dbReference type="KEGG" id="qdo:H9Q78_14395"/>
<dbReference type="AlphaFoldDB" id="A0A7G9G463"/>
<evidence type="ECO:0000259" key="8">
    <source>
        <dbReference type="PROSITE" id="PS00716"/>
    </source>
</evidence>
<feature type="domain" description="RNA polymerase sigma-70" evidence="8">
    <location>
        <begin position="228"/>
        <end position="254"/>
    </location>
</feature>
<gene>
    <name evidence="9" type="primary">sigG</name>
    <name evidence="9" type="ORF">H9Q78_14395</name>
</gene>
<feature type="domain" description="RNA polymerase sigma-70" evidence="7">
    <location>
        <begin position="66"/>
        <end position="79"/>
    </location>
</feature>
<dbReference type="InterPro" id="IPR014322">
    <property type="entry name" value="RNA_pol_sigma-B/F/G"/>
</dbReference>
<keyword evidence="5 6" id="KW-0804">Transcription</keyword>
<keyword evidence="2 6" id="KW-0805">Transcription regulation</keyword>
<dbReference type="InterPro" id="IPR013325">
    <property type="entry name" value="RNA_pol_sigma_r2"/>
</dbReference>
<evidence type="ECO:0000256" key="1">
    <source>
        <dbReference type="ARBA" id="ARBA00022969"/>
    </source>
</evidence>
<proteinExistence type="inferred from homology"/>
<dbReference type="InterPro" id="IPR014284">
    <property type="entry name" value="RNA_pol_sigma-70_dom"/>
</dbReference>
<reference evidence="9 10" key="1">
    <citation type="submission" date="2020-08" db="EMBL/GenBank/DDBJ databases">
        <authorList>
            <person name="Liu C."/>
            <person name="Sun Q."/>
        </authorList>
    </citation>
    <scope>NUCLEOTIDE SEQUENCE [LARGE SCALE GENOMIC DNA]</scope>
    <source>
        <strain evidence="9 10">NSJ-38</strain>
    </source>
</reference>
<dbReference type="Pfam" id="PF04539">
    <property type="entry name" value="Sigma70_r3"/>
    <property type="match status" value="1"/>
</dbReference>
<dbReference type="InterPro" id="IPR000943">
    <property type="entry name" value="RNA_pol_sigma70"/>
</dbReference>
<evidence type="ECO:0000313" key="10">
    <source>
        <dbReference type="Proteomes" id="UP000515823"/>
    </source>
</evidence>
<dbReference type="PROSITE" id="PS00716">
    <property type="entry name" value="SIGMA70_2"/>
    <property type="match status" value="1"/>
</dbReference>
<dbReference type="GO" id="GO:0003677">
    <property type="term" value="F:DNA binding"/>
    <property type="evidence" value="ECO:0007669"/>
    <property type="project" value="UniProtKB-KW"/>
</dbReference>
<dbReference type="PROSITE" id="PS00715">
    <property type="entry name" value="SIGMA70_1"/>
    <property type="match status" value="1"/>
</dbReference>
<evidence type="ECO:0000256" key="6">
    <source>
        <dbReference type="RuleBase" id="RU362124"/>
    </source>
</evidence>
<dbReference type="NCBIfam" id="NF006071">
    <property type="entry name" value="PRK08215.1"/>
    <property type="match status" value="1"/>
</dbReference>
<dbReference type="InterPro" id="IPR007630">
    <property type="entry name" value="RNA_pol_sigma70_r4"/>
</dbReference>
<organism evidence="9 10">
    <name type="scientific">Qiania dongpingensis</name>
    <dbReference type="NCBI Taxonomy" id="2763669"/>
    <lineage>
        <taxon>Bacteria</taxon>
        <taxon>Bacillati</taxon>
        <taxon>Bacillota</taxon>
        <taxon>Clostridia</taxon>
        <taxon>Lachnospirales</taxon>
        <taxon>Lachnospiraceae</taxon>
        <taxon>Qiania</taxon>
    </lineage>
</organism>
<dbReference type="Pfam" id="PF04542">
    <property type="entry name" value="Sigma70_r2"/>
    <property type="match status" value="1"/>
</dbReference>
<keyword evidence="1" id="KW-0749">Sporulation</keyword>
<dbReference type="GO" id="GO:0006352">
    <property type="term" value="P:DNA-templated transcription initiation"/>
    <property type="evidence" value="ECO:0007669"/>
    <property type="project" value="InterPro"/>
</dbReference>
<evidence type="ECO:0000313" key="9">
    <source>
        <dbReference type="EMBL" id="QNM05595.1"/>
    </source>
</evidence>
<dbReference type="Pfam" id="PF04545">
    <property type="entry name" value="Sigma70_r4"/>
    <property type="match status" value="1"/>
</dbReference>
<dbReference type="SUPFAM" id="SSF88659">
    <property type="entry name" value="Sigma3 and sigma4 domains of RNA polymerase sigma factors"/>
    <property type="match status" value="2"/>
</dbReference>
<dbReference type="EMBL" id="CP060634">
    <property type="protein sequence ID" value="QNM05595.1"/>
    <property type="molecule type" value="Genomic_DNA"/>
</dbReference>
<dbReference type="InterPro" id="IPR007624">
    <property type="entry name" value="RNA_pol_sigma70_r3"/>
</dbReference>
<comment type="function">
    <text evidence="6">Sigma factors are initiation factors that promote the attachment of RNA polymerase to specific initiation sites and are then released.</text>
</comment>
<comment type="similarity">
    <text evidence="6">Belongs to the sigma-70 factor family.</text>
</comment>
<dbReference type="GO" id="GO:0016987">
    <property type="term" value="F:sigma factor activity"/>
    <property type="evidence" value="ECO:0007669"/>
    <property type="project" value="UniProtKB-KW"/>
</dbReference>
<dbReference type="PANTHER" id="PTHR30603">
    <property type="entry name" value="RNA POLYMERASE SIGMA FACTOR RPO"/>
    <property type="match status" value="1"/>
</dbReference>
<dbReference type="PIRSF" id="PIRSF000770">
    <property type="entry name" value="RNA_pol_sigma-SigE/K"/>
    <property type="match status" value="1"/>
</dbReference>
<dbReference type="PANTHER" id="PTHR30603:SF17">
    <property type="entry name" value="RNA POLYMERASE SIGMA-G FACTOR"/>
    <property type="match status" value="1"/>
</dbReference>
<keyword evidence="4 6" id="KW-0238">DNA-binding</keyword>
<evidence type="ECO:0000256" key="5">
    <source>
        <dbReference type="ARBA" id="ARBA00023163"/>
    </source>
</evidence>
<keyword evidence="3 6" id="KW-0731">Sigma factor</keyword>
<protein>
    <recommendedName>
        <fullName evidence="6">RNA polymerase sigma factor</fullName>
    </recommendedName>
</protein>
<dbReference type="Gene3D" id="1.20.140.160">
    <property type="match status" value="1"/>
</dbReference>
<dbReference type="InterPro" id="IPR007627">
    <property type="entry name" value="RNA_pol_sigma70_r2"/>
</dbReference>
<keyword evidence="10" id="KW-1185">Reference proteome</keyword>
<dbReference type="NCBIfam" id="TIGR02980">
    <property type="entry name" value="SigBFG"/>
    <property type="match status" value="1"/>
</dbReference>
<evidence type="ECO:0000256" key="3">
    <source>
        <dbReference type="ARBA" id="ARBA00023082"/>
    </source>
</evidence>
<dbReference type="GO" id="GO:0030435">
    <property type="term" value="P:sporulation resulting in formation of a cellular spore"/>
    <property type="evidence" value="ECO:0007669"/>
    <property type="project" value="UniProtKB-KW"/>
</dbReference>
<sequence>MAVYKVEICGVNTSQLPLLKAEEKEELFKRIKAGDKEARERYIKGNLRLVLSVIQRFSGNNENIDDLFQIGCIGLMKAIDNFNPDMMVKFSTYAVPMIVGEVRRYLRDSGSSIRVSRSLRDTAYKAIYAREALMKKNSKEPTIMEIAEEVGMSREEVVYALDAIQSPVSLYEPIYTDGGDTLYVMDQISDKKNKEEKWVEQISLNEALNRLPERERHIIELRFYEGKTQMEVAKEIAISQAQVSRLEKNALRIMRNYLSS</sequence>
<dbReference type="Gene3D" id="1.20.120.1810">
    <property type="match status" value="1"/>
</dbReference>
<evidence type="ECO:0000256" key="2">
    <source>
        <dbReference type="ARBA" id="ARBA00023015"/>
    </source>
</evidence>
<evidence type="ECO:0000259" key="7">
    <source>
        <dbReference type="PROSITE" id="PS00715"/>
    </source>
</evidence>